<evidence type="ECO:0000256" key="2">
    <source>
        <dbReference type="PIRSR" id="PIRSR000097-2"/>
    </source>
</evidence>
<evidence type="ECO:0000313" key="6">
    <source>
        <dbReference type="Proteomes" id="UP000288843"/>
    </source>
</evidence>
<dbReference type="PRINTS" id="PR00069">
    <property type="entry name" value="ALDKETRDTASE"/>
</dbReference>
<gene>
    <name evidence="5" type="ORF">DN603_23445</name>
</gene>
<dbReference type="PANTHER" id="PTHR43638:SF3">
    <property type="entry name" value="ALDEHYDE REDUCTASE"/>
    <property type="match status" value="1"/>
</dbReference>
<organism evidence="5 6">
    <name type="scientific">Raoultella planticola</name>
    <name type="common">Klebsiella planticola</name>
    <dbReference type="NCBI Taxonomy" id="575"/>
    <lineage>
        <taxon>Bacteria</taxon>
        <taxon>Pseudomonadati</taxon>
        <taxon>Pseudomonadota</taxon>
        <taxon>Gammaproteobacteria</taxon>
        <taxon>Enterobacterales</taxon>
        <taxon>Enterobacteriaceae</taxon>
        <taxon>Klebsiella/Raoultella group</taxon>
        <taxon>Raoultella</taxon>
    </lineage>
</organism>
<evidence type="ECO:0000313" key="5">
    <source>
        <dbReference type="EMBL" id="RWT18493.1"/>
    </source>
</evidence>
<dbReference type="Proteomes" id="UP000288843">
    <property type="component" value="Unassembled WGS sequence"/>
</dbReference>
<dbReference type="CDD" id="cd19138">
    <property type="entry name" value="AKR_YeaE"/>
    <property type="match status" value="1"/>
</dbReference>
<dbReference type="RefSeq" id="WP_128320139.1">
    <property type="nucleotide sequence ID" value="NZ_JAUBKS010000005.1"/>
</dbReference>
<evidence type="ECO:0000259" key="4">
    <source>
        <dbReference type="Pfam" id="PF00248"/>
    </source>
</evidence>
<feature type="active site" description="Proton donor" evidence="1">
    <location>
        <position position="55"/>
    </location>
</feature>
<evidence type="ECO:0000256" key="1">
    <source>
        <dbReference type="PIRSR" id="PIRSR000097-1"/>
    </source>
</evidence>
<comment type="caution">
    <text evidence="5">The sequence shown here is derived from an EMBL/GenBank/DDBJ whole genome shotgun (WGS) entry which is preliminary data.</text>
</comment>
<dbReference type="GO" id="GO:0016491">
    <property type="term" value="F:oxidoreductase activity"/>
    <property type="evidence" value="ECO:0007669"/>
    <property type="project" value="InterPro"/>
</dbReference>
<sequence>MMEKTVSFGDRAAVPAIGQGTWYMGEDRARRAQEVAALRAGVERGLTVIDTAEMYAHGGAEEVVGEAIRGLRDRVVLVSKVYPWHAAGQKMIDACEASLRRLGTDYLDMYLLHWAGEFSFAQTVEGMETLVAQGKIRRWGVSNLDTAAMQALWQVAGGQRCATNQVLYHLASRGIEHDLLTWCQQRSLPVMAYSPLAQAGRLRDGLLNHSVVKNIAEQRGVSAAQILLAWVISHPGVMAIPKAASVEHVTQNADALTITLTVQELAQLDNAFPAPGKKVPLDMV</sequence>
<dbReference type="SUPFAM" id="SSF51430">
    <property type="entry name" value="NAD(P)-linked oxidoreductase"/>
    <property type="match status" value="1"/>
</dbReference>
<proteinExistence type="predicted"/>
<evidence type="ECO:0000256" key="3">
    <source>
        <dbReference type="PIRSR" id="PIRSR000097-3"/>
    </source>
</evidence>
<dbReference type="PIRSF" id="PIRSF000097">
    <property type="entry name" value="AKR"/>
    <property type="match status" value="1"/>
</dbReference>
<dbReference type="Gene3D" id="3.20.20.100">
    <property type="entry name" value="NADP-dependent oxidoreductase domain"/>
    <property type="match status" value="1"/>
</dbReference>
<protein>
    <submittedName>
        <fullName evidence="5">Aldo/keto reductase</fullName>
    </submittedName>
</protein>
<dbReference type="AlphaFoldDB" id="A0A443VH37"/>
<accession>A0A443VH37</accession>
<dbReference type="EMBL" id="QKOX01000031">
    <property type="protein sequence ID" value="RWT18493.1"/>
    <property type="molecule type" value="Genomic_DNA"/>
</dbReference>
<dbReference type="PANTHER" id="PTHR43638">
    <property type="entry name" value="OXIDOREDUCTASE, ALDO/KETO REDUCTASE FAMILY PROTEIN"/>
    <property type="match status" value="1"/>
</dbReference>
<dbReference type="InterPro" id="IPR020471">
    <property type="entry name" value="AKR"/>
</dbReference>
<feature type="binding site" evidence="2">
    <location>
        <position position="113"/>
    </location>
    <ligand>
        <name>substrate</name>
    </ligand>
</feature>
<reference evidence="5 6" key="1">
    <citation type="submission" date="2018-06" db="EMBL/GenBank/DDBJ databases">
        <title>Carbapenemase-producing Enterobacteriaceae present in wastewater treatment plant effluent and nearby surface waters in the US.</title>
        <authorList>
            <person name="Mathys D.A."/>
            <person name="Mollenkopf D.F."/>
            <person name="Feicht S.M."/>
            <person name="Adams R.J."/>
            <person name="Albers A.L."/>
            <person name="Stuever D.M."/>
            <person name="Daniels J.B."/>
            <person name="Wittum T.E."/>
        </authorList>
    </citation>
    <scope>NUCLEOTIDE SEQUENCE [LARGE SCALE GENOMIC DNA]</scope>
    <source>
        <strain evidence="5 6">GEO_47_Down_B</strain>
    </source>
</reference>
<dbReference type="InterPro" id="IPR023210">
    <property type="entry name" value="NADP_OxRdtase_dom"/>
</dbReference>
<dbReference type="InterPro" id="IPR036812">
    <property type="entry name" value="NAD(P)_OxRdtase_dom_sf"/>
</dbReference>
<feature type="site" description="Lowers pKa of active site Tyr" evidence="3">
    <location>
        <position position="80"/>
    </location>
</feature>
<name>A0A443VH37_RAOPL</name>
<dbReference type="Pfam" id="PF00248">
    <property type="entry name" value="Aldo_ket_red"/>
    <property type="match status" value="1"/>
</dbReference>
<feature type="domain" description="NADP-dependent oxidoreductase" evidence="4">
    <location>
        <begin position="17"/>
        <end position="270"/>
    </location>
</feature>